<comment type="caution">
    <text evidence="1">The sequence shown here is derived from an EMBL/GenBank/DDBJ whole genome shotgun (WGS) entry which is preliminary data.</text>
</comment>
<organism evidence="1 2">
    <name type="scientific">Paenibacillus thermoaerophilus</name>
    <dbReference type="NCBI Taxonomy" id="1215385"/>
    <lineage>
        <taxon>Bacteria</taxon>
        <taxon>Bacillati</taxon>
        <taxon>Bacillota</taxon>
        <taxon>Bacilli</taxon>
        <taxon>Bacillales</taxon>
        <taxon>Paenibacillaceae</taxon>
        <taxon>Paenibacillus</taxon>
    </lineage>
</organism>
<protein>
    <submittedName>
        <fullName evidence="1">DUF6470 family protein</fullName>
    </submittedName>
</protein>
<dbReference type="Pfam" id="PF20074">
    <property type="entry name" value="DUF6470"/>
    <property type="match status" value="1"/>
</dbReference>
<gene>
    <name evidence="1" type="ORF">ACFQWB_14880</name>
</gene>
<sequence>MPSISQIQIRQQFGQLGISAGLGSYRISQPKAQMEYETTYPQVKISQPNGELRIDQSAAWDALGVGGIIRTMNRVYDENVRQANKAIQRIVSDGDRMMNIADEGFVIPELAKDLFHSFYDVSFEGPARYDNVDISYKARKPVIELQEGQLNADIRKREPEIEYNRRWVDVYVRQKPSIDIIPPRIDVLL</sequence>
<dbReference type="Proteomes" id="UP001596528">
    <property type="component" value="Unassembled WGS sequence"/>
</dbReference>
<dbReference type="RefSeq" id="WP_138789924.1">
    <property type="nucleotide sequence ID" value="NZ_JBHTGQ010000039.1"/>
</dbReference>
<name>A0ABW2V990_9BACL</name>
<reference evidence="2" key="1">
    <citation type="journal article" date="2019" name="Int. J. Syst. Evol. Microbiol.">
        <title>The Global Catalogue of Microorganisms (GCM) 10K type strain sequencing project: providing services to taxonomists for standard genome sequencing and annotation.</title>
        <authorList>
            <consortium name="The Broad Institute Genomics Platform"/>
            <consortium name="The Broad Institute Genome Sequencing Center for Infectious Disease"/>
            <person name="Wu L."/>
            <person name="Ma J."/>
        </authorList>
    </citation>
    <scope>NUCLEOTIDE SEQUENCE [LARGE SCALE GENOMIC DNA]</scope>
    <source>
        <strain evidence="2">JCM 18657</strain>
    </source>
</reference>
<dbReference type="InterPro" id="IPR045527">
    <property type="entry name" value="DUF6470"/>
</dbReference>
<dbReference type="EMBL" id="JBHTGQ010000039">
    <property type="protein sequence ID" value="MFC7751202.1"/>
    <property type="molecule type" value="Genomic_DNA"/>
</dbReference>
<keyword evidence="2" id="KW-1185">Reference proteome</keyword>
<evidence type="ECO:0000313" key="2">
    <source>
        <dbReference type="Proteomes" id="UP001596528"/>
    </source>
</evidence>
<proteinExistence type="predicted"/>
<evidence type="ECO:0000313" key="1">
    <source>
        <dbReference type="EMBL" id="MFC7751202.1"/>
    </source>
</evidence>
<accession>A0ABW2V990</accession>